<dbReference type="Pfam" id="PF00650">
    <property type="entry name" value="CRAL_TRIO"/>
    <property type="match status" value="1"/>
</dbReference>
<dbReference type="Gene3D" id="1.10.8.20">
    <property type="entry name" value="N-terminal domain of phosphatidylinositol transfer protein sec14p"/>
    <property type="match status" value="1"/>
</dbReference>
<dbReference type="PROSITE" id="PS50191">
    <property type="entry name" value="CRAL_TRIO"/>
    <property type="match status" value="1"/>
</dbReference>
<dbReference type="Gene3D" id="3.40.525.10">
    <property type="entry name" value="CRAL-TRIO lipid binding domain"/>
    <property type="match status" value="1"/>
</dbReference>
<dbReference type="InterPro" id="IPR036273">
    <property type="entry name" value="CRAL/TRIO_N_dom_sf"/>
</dbReference>
<evidence type="ECO:0000313" key="2">
    <source>
        <dbReference type="EMBL" id="CAG6616240.1"/>
    </source>
</evidence>
<dbReference type="GO" id="GO:0016020">
    <property type="term" value="C:membrane"/>
    <property type="evidence" value="ECO:0007669"/>
    <property type="project" value="TreeGrafter"/>
</dbReference>
<dbReference type="GO" id="GO:1902936">
    <property type="term" value="F:phosphatidylinositol bisphosphate binding"/>
    <property type="evidence" value="ECO:0007669"/>
    <property type="project" value="TreeGrafter"/>
</dbReference>
<dbReference type="PANTHER" id="PTHR10174:SF166">
    <property type="entry name" value="LD40136P"/>
    <property type="match status" value="1"/>
</dbReference>
<dbReference type="AlphaFoldDB" id="A0A8D8PW52"/>
<evidence type="ECO:0000259" key="1">
    <source>
        <dbReference type="PROSITE" id="PS50191"/>
    </source>
</evidence>
<dbReference type="SUPFAM" id="SSF46938">
    <property type="entry name" value="CRAL/TRIO N-terminal domain"/>
    <property type="match status" value="1"/>
</dbReference>
<dbReference type="Gene3D" id="1.20.5.1200">
    <property type="entry name" value="Alpha-tocopherol transfer"/>
    <property type="match status" value="1"/>
</dbReference>
<dbReference type="InterPro" id="IPR036865">
    <property type="entry name" value="CRAL-TRIO_dom_sf"/>
</dbReference>
<organism evidence="2">
    <name type="scientific">Cacopsylla melanoneura</name>
    <dbReference type="NCBI Taxonomy" id="428564"/>
    <lineage>
        <taxon>Eukaryota</taxon>
        <taxon>Metazoa</taxon>
        <taxon>Ecdysozoa</taxon>
        <taxon>Arthropoda</taxon>
        <taxon>Hexapoda</taxon>
        <taxon>Insecta</taxon>
        <taxon>Pterygota</taxon>
        <taxon>Neoptera</taxon>
        <taxon>Paraneoptera</taxon>
        <taxon>Hemiptera</taxon>
        <taxon>Sternorrhyncha</taxon>
        <taxon>Psylloidea</taxon>
        <taxon>Psyllidae</taxon>
        <taxon>Psyllinae</taxon>
        <taxon>Cacopsylla</taxon>
    </lineage>
</organism>
<dbReference type="CDD" id="cd00170">
    <property type="entry name" value="SEC14"/>
    <property type="match status" value="1"/>
</dbReference>
<dbReference type="PANTHER" id="PTHR10174">
    <property type="entry name" value="ALPHA-TOCOPHEROL TRANSFER PROTEIN-RELATED"/>
    <property type="match status" value="1"/>
</dbReference>
<reference evidence="2" key="1">
    <citation type="submission" date="2021-05" db="EMBL/GenBank/DDBJ databases">
        <authorList>
            <person name="Alioto T."/>
            <person name="Alioto T."/>
            <person name="Gomez Garrido J."/>
        </authorList>
    </citation>
    <scope>NUCLEOTIDE SEQUENCE</scope>
</reference>
<dbReference type="SMART" id="SM01100">
    <property type="entry name" value="CRAL_TRIO_N"/>
    <property type="match status" value="1"/>
</dbReference>
<feature type="domain" description="CRAL-TRIO" evidence="1">
    <location>
        <begin position="195"/>
        <end position="359"/>
    </location>
</feature>
<accession>A0A8D8PW52</accession>
<dbReference type="SMART" id="SM00516">
    <property type="entry name" value="SEC14"/>
    <property type="match status" value="1"/>
</dbReference>
<dbReference type="EMBL" id="HBUF01035180">
    <property type="protein sequence ID" value="CAG6616240.1"/>
    <property type="molecule type" value="Transcribed_RNA"/>
</dbReference>
<dbReference type="InterPro" id="IPR011074">
    <property type="entry name" value="CRAL/TRIO_N_dom"/>
</dbReference>
<sequence length="413" mass="48257">MRVDFHLIQVDSHRSLTVRFVFQLVNILRGYQCNTRYLILVLYTKWVSSDCSEGSVRISNWHDFFFLHLFEFESSRIPNPGPSEMGVSHNDEDVNANYVSPGGKEDYVTPLNEDLRLVARTELREDDNIRVHSLKQMREWIHKHPDIEYCRTDSAFLLRFLRCKKFCLPLAQDMLEKYLAIRQLYPQWFRGLDITDPILSEIYDNGYLIPLPHKDEFGRQVILSCAGRFDPYKYTSADMARIHSLIVESLMDDPENQVRGYCHVNDESGLLMGHISLWSLSDIRNMSRCIQNSTPIRHKATHFINVPSYAAKVFEFITTCLSDKLKKRAHFHTNMSSFHKTMDPKILPKEYGGEIPMAEMLADYKEKLLKKREMLLDLDNLKIRINKKAKYVAEMQDQDMTGLAGSFRKLEVD</sequence>
<name>A0A8D8PW52_9HEMI</name>
<dbReference type="PRINTS" id="PR00180">
    <property type="entry name" value="CRETINALDHBP"/>
</dbReference>
<protein>
    <submittedName>
        <fullName evidence="2">Clavesin-2</fullName>
    </submittedName>
</protein>
<dbReference type="SUPFAM" id="SSF52087">
    <property type="entry name" value="CRAL/TRIO domain"/>
    <property type="match status" value="1"/>
</dbReference>
<dbReference type="InterPro" id="IPR001251">
    <property type="entry name" value="CRAL-TRIO_dom"/>
</dbReference>
<proteinExistence type="predicted"/>